<feature type="compositionally biased region" description="Basic and acidic residues" evidence="1">
    <location>
        <begin position="10"/>
        <end position="32"/>
    </location>
</feature>
<comment type="caution">
    <text evidence="2">The sequence shown here is derived from an EMBL/GenBank/DDBJ whole genome shotgun (WGS) entry which is preliminary data.</text>
</comment>
<dbReference type="AlphaFoldDB" id="A0A0R2HD15"/>
<accession>A0A0R2HD15</accession>
<gene>
    <name evidence="2" type="ORF">IV49_GL001708</name>
</gene>
<feature type="region of interest" description="Disordered" evidence="1">
    <location>
        <begin position="1"/>
        <end position="32"/>
    </location>
</feature>
<reference evidence="2 3" key="1">
    <citation type="journal article" date="2015" name="Genome Announc.">
        <title>Expanding the biotechnology potential of lactobacilli through comparative genomics of 213 strains and associated genera.</title>
        <authorList>
            <person name="Sun Z."/>
            <person name="Harris H.M."/>
            <person name="McCann A."/>
            <person name="Guo C."/>
            <person name="Argimon S."/>
            <person name="Zhang W."/>
            <person name="Yang X."/>
            <person name="Jeffery I.B."/>
            <person name="Cooney J.C."/>
            <person name="Kagawa T.F."/>
            <person name="Liu W."/>
            <person name="Song Y."/>
            <person name="Salvetti E."/>
            <person name="Wrobel A."/>
            <person name="Rasinkangas P."/>
            <person name="Parkhill J."/>
            <person name="Rea M.C."/>
            <person name="O'Sullivan O."/>
            <person name="Ritari J."/>
            <person name="Douillard F.P."/>
            <person name="Paul Ross R."/>
            <person name="Yang R."/>
            <person name="Briner A.E."/>
            <person name="Felis G.E."/>
            <person name="de Vos W.M."/>
            <person name="Barrangou R."/>
            <person name="Klaenhammer T.R."/>
            <person name="Caufield P.W."/>
            <person name="Cui Y."/>
            <person name="Zhang H."/>
            <person name="O'Toole P.W."/>
        </authorList>
    </citation>
    <scope>NUCLEOTIDE SEQUENCE [LARGE SCALE GENOMIC DNA]</scope>
    <source>
        <strain evidence="2 3">DSM 20405</strain>
    </source>
</reference>
<evidence type="ECO:0000256" key="1">
    <source>
        <dbReference type="SAM" id="MobiDB-lite"/>
    </source>
</evidence>
<protein>
    <submittedName>
        <fullName evidence="2">Uncharacterized protein</fullName>
    </submittedName>
</protein>
<feature type="compositionally biased region" description="Basic and acidic residues" evidence="1">
    <location>
        <begin position="54"/>
        <end position="98"/>
    </location>
</feature>
<name>A0A0R2HD15_9FIRM</name>
<keyword evidence="3" id="KW-1185">Reference proteome</keyword>
<evidence type="ECO:0000313" key="3">
    <source>
        <dbReference type="Proteomes" id="UP000051841"/>
    </source>
</evidence>
<organism evidence="2 3">
    <name type="scientific">Kandleria vitulina DSM 20405</name>
    <dbReference type="NCBI Taxonomy" id="1410657"/>
    <lineage>
        <taxon>Bacteria</taxon>
        <taxon>Bacillati</taxon>
        <taxon>Bacillota</taxon>
        <taxon>Erysipelotrichia</taxon>
        <taxon>Erysipelotrichales</taxon>
        <taxon>Coprobacillaceae</taxon>
        <taxon>Kandleria</taxon>
    </lineage>
</organism>
<dbReference type="PATRIC" id="fig|1410657.5.peg.1760"/>
<proteinExistence type="predicted"/>
<dbReference type="Proteomes" id="UP000051841">
    <property type="component" value="Unassembled WGS sequence"/>
</dbReference>
<dbReference type="EMBL" id="JQBL01000052">
    <property type="protein sequence ID" value="KRN47325.1"/>
    <property type="molecule type" value="Genomic_DNA"/>
</dbReference>
<feature type="region of interest" description="Disordered" evidence="1">
    <location>
        <begin position="54"/>
        <end position="123"/>
    </location>
</feature>
<feature type="compositionally biased region" description="Low complexity" evidence="1">
    <location>
        <begin position="99"/>
        <end position="109"/>
    </location>
</feature>
<evidence type="ECO:0000313" key="2">
    <source>
        <dbReference type="EMBL" id="KRN47325.1"/>
    </source>
</evidence>
<sequence length="153" mass="16309">MDGHAGVLDSEIKLDSARGGDTKKKQEELDELQKKASELAETTINTLTTANEDLKKAAKEDQEVQRAEKAAEKKKAEKAAEKKKAEKEAAEERIEKAAEASATETTEATEGVRIVTTEGTTSEHVSIDVVSEGALVSTGTVTEPAGKNVDVKV</sequence>